<feature type="signal peptide" evidence="7">
    <location>
        <begin position="1"/>
        <end position="31"/>
    </location>
</feature>
<feature type="domain" description="Gram-positive pilin subunit D1 N-terminal" evidence="9">
    <location>
        <begin position="47"/>
        <end position="191"/>
    </location>
</feature>
<evidence type="ECO:0000256" key="5">
    <source>
        <dbReference type="SAM" id="MobiDB-lite"/>
    </source>
</evidence>
<dbReference type="NCBIfam" id="NF033902">
    <property type="entry name" value="iso_D2_wall_anc"/>
    <property type="match status" value="1"/>
</dbReference>
<keyword evidence="6" id="KW-0812">Transmembrane</keyword>
<keyword evidence="4" id="KW-0572">Peptidoglycan-anchor</keyword>
<keyword evidence="12" id="KW-1185">Reference proteome</keyword>
<dbReference type="Gene3D" id="2.60.40.10">
    <property type="entry name" value="Immunoglobulins"/>
    <property type="match status" value="2"/>
</dbReference>
<accession>A0A1H2LA29</accession>
<dbReference type="Gene3D" id="2.60.40.740">
    <property type="match status" value="1"/>
</dbReference>
<keyword evidence="2" id="KW-0964">Secreted</keyword>
<keyword evidence="6" id="KW-1133">Transmembrane helix</keyword>
<feature type="chain" id="PRO_5009279148" evidence="7">
    <location>
        <begin position="32"/>
        <end position="508"/>
    </location>
</feature>
<dbReference type="Proteomes" id="UP000214355">
    <property type="component" value="Chromosome I"/>
</dbReference>
<feature type="compositionally biased region" description="Basic and acidic residues" evidence="5">
    <location>
        <begin position="321"/>
        <end position="330"/>
    </location>
</feature>
<name>A0A1H2LA29_9ACTO</name>
<evidence type="ECO:0000259" key="10">
    <source>
        <dbReference type="Pfam" id="PF17802"/>
    </source>
</evidence>
<dbReference type="InterPro" id="IPR013783">
    <property type="entry name" value="Ig-like_fold"/>
</dbReference>
<dbReference type="Pfam" id="PF17802">
    <property type="entry name" value="SpaA"/>
    <property type="match status" value="1"/>
</dbReference>
<dbReference type="InterPro" id="IPR032364">
    <property type="entry name" value="GramPos_pilinD1_N"/>
</dbReference>
<keyword evidence="3 7" id="KW-0732">Signal</keyword>
<keyword evidence="1" id="KW-0134">Cell wall</keyword>
<dbReference type="AlphaFoldDB" id="A0A1H2LA29"/>
<dbReference type="OrthoDB" id="3199332at2"/>
<dbReference type="InterPro" id="IPR019931">
    <property type="entry name" value="LPXTG_anchor"/>
</dbReference>
<evidence type="ECO:0000256" key="1">
    <source>
        <dbReference type="ARBA" id="ARBA00022512"/>
    </source>
</evidence>
<gene>
    <name evidence="11" type="ORF">SAMN04489737_0206</name>
</gene>
<keyword evidence="6" id="KW-0472">Membrane</keyword>
<feature type="transmembrane region" description="Helical" evidence="6">
    <location>
        <begin position="474"/>
        <end position="499"/>
    </location>
</feature>
<proteinExistence type="predicted"/>
<dbReference type="InterPro" id="IPR048052">
    <property type="entry name" value="FM1-like"/>
</dbReference>
<dbReference type="Pfam" id="PF16555">
    <property type="entry name" value="GramPos_pilinD1"/>
    <property type="match status" value="1"/>
</dbReference>
<sequence length="508" mass="53642">MKKHGKMRKRLVAFALGTTLLASVGTSVAFADIDDVKPAAGNIDTTQKGSITIHKLQNPDNGMNGNGAENTGLANKGIPGVTFTYQKVQDIDLTKNEGWTKVKDLKIDGDGSVKSQDGATTYDLDGAKTTGATDKQGMISASGLGLGVYLVKEATVPSNVVAKAAPFLVTVPFPSKTQGWLYDVHVYPKNTVLKPTDKPVKQVQNAGEIHFPGDVISWVIDQKVPQLGSKDKITKFVIEDQLPEGVDKPVDGGVTVTVKHANGSGAETVKYTKDISESKLVTITFDVNTLTAGDQITVDIVTKISENITGSLTNQSHTKVKVGDEPEKDFPSSPTPGTDNDEPDKETPKTETKFAELKITKKNKDDQLLNKAEFEVLAGTCATVSEQTSKRSLTTGAKPAHTTQANGVAAIMVTPGAYCVKETAAPVGYEIDPTYTQGMDVNVVENDGATLDVVNLRANDEGGSALPKLPLTGAAGFILLTFAGVAIVATAVGTGFVAVGRKKREQEA</sequence>
<feature type="domain" description="Gram-positive cocci surface proteins LPxTG" evidence="8">
    <location>
        <begin position="465"/>
        <end position="505"/>
    </location>
</feature>
<dbReference type="Pfam" id="PF00746">
    <property type="entry name" value="Gram_pos_anchor"/>
    <property type="match status" value="1"/>
</dbReference>
<evidence type="ECO:0000256" key="4">
    <source>
        <dbReference type="ARBA" id="ARBA00023088"/>
    </source>
</evidence>
<evidence type="ECO:0000313" key="11">
    <source>
        <dbReference type="EMBL" id="SDU77863.1"/>
    </source>
</evidence>
<dbReference type="STRING" id="131112.SAMN04489737_0206"/>
<dbReference type="InterPro" id="IPR041033">
    <property type="entry name" value="SpaA_PFL_dom_1"/>
</dbReference>
<dbReference type="GO" id="GO:0005975">
    <property type="term" value="P:carbohydrate metabolic process"/>
    <property type="evidence" value="ECO:0007669"/>
    <property type="project" value="UniProtKB-ARBA"/>
</dbReference>
<dbReference type="GeneID" id="65343965"/>
<evidence type="ECO:0000256" key="3">
    <source>
        <dbReference type="ARBA" id="ARBA00022729"/>
    </source>
</evidence>
<dbReference type="EMBL" id="LT629804">
    <property type="protein sequence ID" value="SDU77863.1"/>
    <property type="molecule type" value="Genomic_DNA"/>
</dbReference>
<dbReference type="NCBIfam" id="TIGR01167">
    <property type="entry name" value="LPXTG_anchor"/>
    <property type="match status" value="1"/>
</dbReference>
<dbReference type="RefSeq" id="WP_091278827.1">
    <property type="nucleotide sequence ID" value="NZ_LT629804.1"/>
</dbReference>
<evidence type="ECO:0000313" key="12">
    <source>
        <dbReference type="Proteomes" id="UP000214355"/>
    </source>
</evidence>
<evidence type="ECO:0000259" key="9">
    <source>
        <dbReference type="Pfam" id="PF16555"/>
    </source>
</evidence>
<evidence type="ECO:0000259" key="8">
    <source>
        <dbReference type="Pfam" id="PF00746"/>
    </source>
</evidence>
<evidence type="ECO:0000256" key="2">
    <source>
        <dbReference type="ARBA" id="ARBA00022525"/>
    </source>
</evidence>
<feature type="domain" description="SpaA-like prealbumin fold" evidence="10">
    <location>
        <begin position="356"/>
        <end position="452"/>
    </location>
</feature>
<organism evidence="11 12">
    <name type="scientific">Arcanobacterium phocae</name>
    <dbReference type="NCBI Taxonomy" id="131112"/>
    <lineage>
        <taxon>Bacteria</taxon>
        <taxon>Bacillati</taxon>
        <taxon>Actinomycetota</taxon>
        <taxon>Actinomycetes</taxon>
        <taxon>Actinomycetales</taxon>
        <taxon>Actinomycetaceae</taxon>
        <taxon>Arcanobacterium</taxon>
    </lineage>
</organism>
<reference evidence="12" key="1">
    <citation type="submission" date="2016-10" db="EMBL/GenBank/DDBJ databases">
        <authorList>
            <person name="Varghese N."/>
            <person name="Submissions S."/>
        </authorList>
    </citation>
    <scope>NUCLEOTIDE SEQUENCE [LARGE SCALE GENOMIC DNA]</scope>
    <source>
        <strain evidence="12">DSM 10002</strain>
    </source>
</reference>
<evidence type="ECO:0000256" key="6">
    <source>
        <dbReference type="SAM" id="Phobius"/>
    </source>
</evidence>
<protein>
    <submittedName>
        <fullName evidence="11">LPXTG-motif cell wall anchor domain-containing protein</fullName>
    </submittedName>
</protein>
<evidence type="ECO:0000256" key="7">
    <source>
        <dbReference type="SAM" id="SignalP"/>
    </source>
</evidence>
<feature type="region of interest" description="Disordered" evidence="5">
    <location>
        <begin position="315"/>
        <end position="350"/>
    </location>
</feature>